<dbReference type="InterPro" id="IPR017850">
    <property type="entry name" value="Alkaline_phosphatase_core_sf"/>
</dbReference>
<keyword evidence="2" id="KW-1003">Cell membrane</keyword>
<dbReference type="Gene3D" id="3.40.720.10">
    <property type="entry name" value="Alkaline Phosphatase, subunit A"/>
    <property type="match status" value="1"/>
</dbReference>
<dbReference type="EMBL" id="AZMM01013079">
    <property type="protein sequence ID" value="ETJ32463.1"/>
    <property type="molecule type" value="Genomic_DNA"/>
</dbReference>
<evidence type="ECO:0000256" key="1">
    <source>
        <dbReference type="ARBA" id="ARBA00004651"/>
    </source>
</evidence>
<evidence type="ECO:0000256" key="3">
    <source>
        <dbReference type="ARBA" id="ARBA00022692"/>
    </source>
</evidence>
<sequence>NGKDWTTNTGIPLASTKDETINGYFATANYLDSAVKSFFDYLKASGLYENSIIVLYGDHYGISNSRTPSLAPLL</sequence>
<evidence type="ECO:0000259" key="6">
    <source>
        <dbReference type="Pfam" id="PF00884"/>
    </source>
</evidence>
<evidence type="ECO:0000256" key="5">
    <source>
        <dbReference type="ARBA" id="ARBA00023136"/>
    </source>
</evidence>
<proteinExistence type="predicted"/>
<feature type="non-terminal residue" evidence="7">
    <location>
        <position position="1"/>
    </location>
</feature>
<dbReference type="AlphaFoldDB" id="W1XQ15"/>
<protein>
    <submittedName>
        <fullName evidence="7">Arylsulfatase</fullName>
    </submittedName>
</protein>
<evidence type="ECO:0000256" key="4">
    <source>
        <dbReference type="ARBA" id="ARBA00022989"/>
    </source>
</evidence>
<gene>
    <name evidence="7" type="ORF">Q604_UNBC13079G0001</name>
</gene>
<keyword evidence="4" id="KW-1133">Transmembrane helix</keyword>
<evidence type="ECO:0000313" key="7">
    <source>
        <dbReference type="EMBL" id="ETJ32463.1"/>
    </source>
</evidence>
<dbReference type="InterPro" id="IPR000917">
    <property type="entry name" value="Sulfatase_N"/>
</dbReference>
<dbReference type="PANTHER" id="PTHR47371">
    <property type="entry name" value="LIPOTEICHOIC ACID SYNTHASE"/>
    <property type="match status" value="1"/>
</dbReference>
<accession>W1XQ15</accession>
<keyword evidence="3" id="KW-0812">Transmembrane</keyword>
<organism evidence="7">
    <name type="scientific">human gut metagenome</name>
    <dbReference type="NCBI Taxonomy" id="408170"/>
    <lineage>
        <taxon>unclassified sequences</taxon>
        <taxon>metagenomes</taxon>
        <taxon>organismal metagenomes</taxon>
    </lineage>
</organism>
<dbReference type="InterPro" id="IPR050448">
    <property type="entry name" value="OpgB/LTA_synthase_biosynth"/>
</dbReference>
<name>W1XQ15_9ZZZZ</name>
<dbReference type="GO" id="GO:0005886">
    <property type="term" value="C:plasma membrane"/>
    <property type="evidence" value="ECO:0007669"/>
    <property type="project" value="UniProtKB-SubCell"/>
</dbReference>
<dbReference type="SUPFAM" id="SSF53649">
    <property type="entry name" value="Alkaline phosphatase-like"/>
    <property type="match status" value="1"/>
</dbReference>
<comment type="caution">
    <text evidence="7">The sequence shown here is derived from an EMBL/GenBank/DDBJ whole genome shotgun (WGS) entry which is preliminary data.</text>
</comment>
<feature type="non-terminal residue" evidence="7">
    <location>
        <position position="74"/>
    </location>
</feature>
<evidence type="ECO:0000256" key="2">
    <source>
        <dbReference type="ARBA" id="ARBA00022475"/>
    </source>
</evidence>
<feature type="domain" description="Sulfatase N-terminal" evidence="6">
    <location>
        <begin position="16"/>
        <end position="62"/>
    </location>
</feature>
<dbReference type="PANTHER" id="PTHR47371:SF3">
    <property type="entry name" value="PHOSPHOGLYCEROL TRANSFERASE I"/>
    <property type="match status" value="1"/>
</dbReference>
<dbReference type="Pfam" id="PF00884">
    <property type="entry name" value="Sulfatase"/>
    <property type="match status" value="1"/>
</dbReference>
<reference evidence="7" key="1">
    <citation type="submission" date="2013-12" db="EMBL/GenBank/DDBJ databases">
        <title>A Varibaculum cambriense genome reconstructed from a premature infant gut community with otherwise low bacterial novelty that shifts toward anaerobic metabolism during the third week of life.</title>
        <authorList>
            <person name="Brown C.T."/>
            <person name="Sharon I."/>
            <person name="Thomas B.C."/>
            <person name="Castelle C.J."/>
            <person name="Morowitz M.J."/>
            <person name="Banfield J.F."/>
        </authorList>
    </citation>
    <scope>NUCLEOTIDE SEQUENCE</scope>
</reference>
<keyword evidence="5" id="KW-0472">Membrane</keyword>
<comment type="subcellular location">
    <subcellularLocation>
        <location evidence="1">Cell membrane</location>
        <topology evidence="1">Multi-pass membrane protein</topology>
    </subcellularLocation>
</comment>